<dbReference type="EMBL" id="BARS01007372">
    <property type="protein sequence ID" value="GAF82214.1"/>
    <property type="molecule type" value="Genomic_DNA"/>
</dbReference>
<reference evidence="1" key="1">
    <citation type="journal article" date="2014" name="Front. Microbiol.">
        <title>High frequency of phylogenetically diverse reductive dehalogenase-homologous genes in deep subseafloor sedimentary metagenomes.</title>
        <authorList>
            <person name="Kawai M."/>
            <person name="Futagami T."/>
            <person name="Toyoda A."/>
            <person name="Takaki Y."/>
            <person name="Nishi S."/>
            <person name="Hori S."/>
            <person name="Arai W."/>
            <person name="Tsubouchi T."/>
            <person name="Morono Y."/>
            <person name="Uchiyama I."/>
            <person name="Ito T."/>
            <person name="Fujiyama A."/>
            <person name="Inagaki F."/>
            <person name="Takami H."/>
        </authorList>
    </citation>
    <scope>NUCLEOTIDE SEQUENCE</scope>
    <source>
        <strain evidence="1">Expedition CK06-06</strain>
    </source>
</reference>
<accession>X0SMD6</accession>
<organism evidence="1">
    <name type="scientific">marine sediment metagenome</name>
    <dbReference type="NCBI Taxonomy" id="412755"/>
    <lineage>
        <taxon>unclassified sequences</taxon>
        <taxon>metagenomes</taxon>
        <taxon>ecological metagenomes</taxon>
    </lineage>
</organism>
<comment type="caution">
    <text evidence="1">The sequence shown here is derived from an EMBL/GenBank/DDBJ whole genome shotgun (WGS) entry which is preliminary data.</text>
</comment>
<dbReference type="AlphaFoldDB" id="X0SMD6"/>
<proteinExistence type="predicted"/>
<gene>
    <name evidence="1" type="ORF">S01H1_14196</name>
</gene>
<name>X0SMD6_9ZZZZ</name>
<evidence type="ECO:0000313" key="1">
    <source>
        <dbReference type="EMBL" id="GAF82214.1"/>
    </source>
</evidence>
<sequence>MSVFDLTVPSVEWTLLNLPILLSGEWPDSVDTEPIRKGKQGIKHAPFENPILLATEIQARLELIDGLDGDLVREKYLKGLREEEIAERR</sequence>
<protein>
    <submittedName>
        <fullName evidence="1">Uncharacterized protein</fullName>
    </submittedName>
</protein>